<dbReference type="NCBIfam" id="TIGR01844">
    <property type="entry name" value="type_I_sec_TolC"/>
    <property type="match status" value="1"/>
</dbReference>
<dbReference type="Pfam" id="PF02321">
    <property type="entry name" value="OEP"/>
    <property type="match status" value="2"/>
</dbReference>
<evidence type="ECO:0000256" key="6">
    <source>
        <dbReference type="ARBA" id="ARBA00023136"/>
    </source>
</evidence>
<evidence type="ECO:0000256" key="4">
    <source>
        <dbReference type="ARBA" id="ARBA00022452"/>
    </source>
</evidence>
<sequence>MILNIDVHMVGNLFVKSGITALFFILFSPAYALDLRTAVEHAIITNPEVLVESNQHLSRLEELDQAKSGYMPSIDLNAAAGYERTDNNTTRASGDDYRSLTRKEASLTLNQMLFDGFATQSEVDRQNARVEAQRRVLESASEKLGLKAVDTYIQVLLHRDLMALSSENLQAHARIYDQVELRSNSGVGRTSDLAQITGRRASASANMLSDEVNLKDAETNFLRVVGLLPKALEPIDAVNEILPQTQDAAIQLALENHPTLKSANADVTAAVAQYKASKSAHYPRLDLELGARYGDDLDGVEGRDDDLTAMPRMRYNLFAGGKDRARNRQNAHLVNEAKEIRNNTYRQVVESVRLSWSAYDVTQKQLVFQQEHVLASEKTRDAYARQFNLGKRSLLDLLDSENELYEAKREKAKTWYDHIFSQYRLIVAINKLKAHLDITLPETVEDGEKLHQAYSDVANKSTVSDEVAPLKSVLEQPVSLQ</sequence>
<keyword evidence="6" id="KW-0472">Membrane</keyword>
<keyword evidence="5" id="KW-0812">Transmembrane</keyword>
<keyword evidence="9" id="KW-1185">Reference proteome</keyword>
<evidence type="ECO:0000256" key="2">
    <source>
        <dbReference type="ARBA" id="ARBA00007613"/>
    </source>
</evidence>
<dbReference type="Proteomes" id="UP000094769">
    <property type="component" value="Unassembled WGS sequence"/>
</dbReference>
<dbReference type="Gene3D" id="1.20.1600.10">
    <property type="entry name" value="Outer membrane efflux proteins (OEP)"/>
    <property type="match status" value="1"/>
</dbReference>
<proteinExistence type="inferred from homology"/>
<dbReference type="SUPFAM" id="SSF56954">
    <property type="entry name" value="Outer membrane efflux proteins (OEP)"/>
    <property type="match status" value="1"/>
</dbReference>
<evidence type="ECO:0000256" key="7">
    <source>
        <dbReference type="ARBA" id="ARBA00023237"/>
    </source>
</evidence>
<evidence type="ECO:0000313" key="8">
    <source>
        <dbReference type="EMBL" id="ODJ86178.1"/>
    </source>
</evidence>
<dbReference type="GO" id="GO:1990281">
    <property type="term" value="C:efflux pump complex"/>
    <property type="evidence" value="ECO:0007669"/>
    <property type="project" value="TreeGrafter"/>
</dbReference>
<keyword evidence="4" id="KW-1134">Transmembrane beta strand</keyword>
<dbReference type="AlphaFoldDB" id="A0A7Z0VIF4"/>
<comment type="caution">
    <text evidence="8">The sequence shown here is derived from an EMBL/GenBank/DDBJ whole genome shotgun (WGS) entry which is preliminary data.</text>
</comment>
<dbReference type="PANTHER" id="PTHR30026:SF22">
    <property type="entry name" value="OUTER MEMBRANE EFFLUX PROTEIN"/>
    <property type="match status" value="1"/>
</dbReference>
<dbReference type="InterPro" id="IPR003423">
    <property type="entry name" value="OMP_efflux"/>
</dbReference>
<dbReference type="OrthoDB" id="9814637at2"/>
<evidence type="ECO:0000256" key="1">
    <source>
        <dbReference type="ARBA" id="ARBA00004442"/>
    </source>
</evidence>
<evidence type="ECO:0000256" key="5">
    <source>
        <dbReference type="ARBA" id="ARBA00022692"/>
    </source>
</evidence>
<dbReference type="GO" id="GO:0015288">
    <property type="term" value="F:porin activity"/>
    <property type="evidence" value="ECO:0007669"/>
    <property type="project" value="TreeGrafter"/>
</dbReference>
<comment type="subcellular location">
    <subcellularLocation>
        <location evidence="1">Cell outer membrane</location>
    </subcellularLocation>
</comment>
<dbReference type="InterPro" id="IPR010130">
    <property type="entry name" value="T1SS_OMP_TolC"/>
</dbReference>
<evidence type="ECO:0000313" key="9">
    <source>
        <dbReference type="Proteomes" id="UP000094769"/>
    </source>
</evidence>
<dbReference type="InterPro" id="IPR051906">
    <property type="entry name" value="TolC-like"/>
</dbReference>
<gene>
    <name evidence="8" type="primary">bepC</name>
    <name evidence="8" type="ORF">CODIS_36110</name>
</gene>
<reference evidence="8 9" key="1">
    <citation type="submission" date="2016-06" db="EMBL/GenBank/DDBJ databases">
        <title>Genome sequence of endosymbiont of Candidatus Endolucinida thiodiazotropha.</title>
        <authorList>
            <person name="Poehlein A."/>
            <person name="Koenig S."/>
            <person name="Heiden S.E."/>
            <person name="Thuermer A."/>
            <person name="Voget S."/>
            <person name="Daniel R."/>
            <person name="Markert S."/>
            <person name="Gros O."/>
            <person name="Schweder T."/>
        </authorList>
    </citation>
    <scope>NUCLEOTIDE SEQUENCE [LARGE SCALE GENOMIC DNA]</scope>
    <source>
        <strain evidence="8 9">COS</strain>
    </source>
</reference>
<comment type="similarity">
    <text evidence="2">Belongs to the outer membrane factor (OMF) (TC 1.B.17) family.</text>
</comment>
<dbReference type="GO" id="GO:0015562">
    <property type="term" value="F:efflux transmembrane transporter activity"/>
    <property type="evidence" value="ECO:0007669"/>
    <property type="project" value="InterPro"/>
</dbReference>
<evidence type="ECO:0000256" key="3">
    <source>
        <dbReference type="ARBA" id="ARBA00022448"/>
    </source>
</evidence>
<keyword evidence="3" id="KW-0813">Transport</keyword>
<organism evidence="8 9">
    <name type="scientific">Candidatus Thiodiazotropha endolucinida</name>
    <dbReference type="NCBI Taxonomy" id="1655433"/>
    <lineage>
        <taxon>Bacteria</taxon>
        <taxon>Pseudomonadati</taxon>
        <taxon>Pseudomonadota</taxon>
        <taxon>Gammaproteobacteria</taxon>
        <taxon>Chromatiales</taxon>
        <taxon>Sedimenticolaceae</taxon>
        <taxon>Candidatus Thiodiazotropha</taxon>
    </lineage>
</organism>
<keyword evidence="7" id="KW-0998">Cell outer membrane</keyword>
<dbReference type="PANTHER" id="PTHR30026">
    <property type="entry name" value="OUTER MEMBRANE PROTEIN TOLC"/>
    <property type="match status" value="1"/>
</dbReference>
<dbReference type="EMBL" id="MARB01000026">
    <property type="protein sequence ID" value="ODJ86178.1"/>
    <property type="molecule type" value="Genomic_DNA"/>
</dbReference>
<accession>A0A7Z0VIF4</accession>
<name>A0A7Z0VIF4_9GAMM</name>
<protein>
    <submittedName>
        <fullName evidence="8">Outer membrane efflux protein BepC</fullName>
    </submittedName>
</protein>
<dbReference type="GO" id="GO:0009279">
    <property type="term" value="C:cell outer membrane"/>
    <property type="evidence" value="ECO:0007669"/>
    <property type="project" value="UniProtKB-SubCell"/>
</dbReference>